<evidence type="ECO:0000259" key="2">
    <source>
        <dbReference type="Pfam" id="PF03959"/>
    </source>
</evidence>
<dbReference type="AlphaFoldDB" id="A0A4Y8DDN8"/>
<dbReference type="InterPro" id="IPR050593">
    <property type="entry name" value="LovG"/>
</dbReference>
<feature type="domain" description="Serine hydrolase" evidence="2">
    <location>
        <begin position="2"/>
        <end position="204"/>
    </location>
</feature>
<dbReference type="InterPro" id="IPR005645">
    <property type="entry name" value="FSH-like_dom"/>
</dbReference>
<dbReference type="PANTHER" id="PTHR48070">
    <property type="entry name" value="ESTERASE OVCA2"/>
    <property type="match status" value="1"/>
</dbReference>
<evidence type="ECO:0000256" key="1">
    <source>
        <dbReference type="ARBA" id="ARBA00022801"/>
    </source>
</evidence>
<dbReference type="Gene3D" id="3.40.50.1820">
    <property type="entry name" value="alpha/beta hydrolase"/>
    <property type="match status" value="1"/>
</dbReference>
<sequence length="228" mass="25390">MRFLCLHGAGTNSQIFEFQTASLRHELGGDHVYEFVDGLIPCEPFAGMSCRLQDFISSDSDYLAYYEPNNSTSFSKAKSDLKTYIDEEGPFDGVIAFSQGSSLAAVVMIEQHVRQAAKFDATSTTTQPFRCAVFLSARLPYVDAGYHPQCHGMLTSEELIVVPTVHIWGAKDKIEPDQHLALSKICKRQTRYIFVHGGEHEVPGPRDKDSLTGSVRMIKKMLTEVECS</sequence>
<accession>A0A4Y8DDN8</accession>
<gene>
    <name evidence="3" type="ORF">BOTCAL_0048g00130</name>
</gene>
<proteinExistence type="predicted"/>
<dbReference type="PANTHER" id="PTHR48070:SF6">
    <property type="entry name" value="ESTERASE OVCA2"/>
    <property type="match status" value="1"/>
</dbReference>
<dbReference type="Proteomes" id="UP000297299">
    <property type="component" value="Unassembled WGS sequence"/>
</dbReference>
<dbReference type="Pfam" id="PF03959">
    <property type="entry name" value="FSH1"/>
    <property type="match status" value="1"/>
</dbReference>
<organism evidence="3 4">
    <name type="scientific">Botryotinia calthae</name>
    <dbReference type="NCBI Taxonomy" id="38488"/>
    <lineage>
        <taxon>Eukaryota</taxon>
        <taxon>Fungi</taxon>
        <taxon>Dikarya</taxon>
        <taxon>Ascomycota</taxon>
        <taxon>Pezizomycotina</taxon>
        <taxon>Leotiomycetes</taxon>
        <taxon>Helotiales</taxon>
        <taxon>Sclerotiniaceae</taxon>
        <taxon>Botryotinia</taxon>
    </lineage>
</organism>
<protein>
    <recommendedName>
        <fullName evidence="2">Serine hydrolase domain-containing protein</fullName>
    </recommendedName>
</protein>
<comment type="caution">
    <text evidence="3">The sequence shown here is derived from an EMBL/GenBank/DDBJ whole genome shotgun (WGS) entry which is preliminary data.</text>
</comment>
<dbReference type="OrthoDB" id="2094269at2759"/>
<name>A0A4Y8DDN8_9HELO</name>
<reference evidence="3 4" key="1">
    <citation type="submission" date="2017-11" db="EMBL/GenBank/DDBJ databases">
        <title>Comparative genomics of Botrytis spp.</title>
        <authorList>
            <person name="Valero-Jimenez C.A."/>
            <person name="Tapia P."/>
            <person name="Veloso J."/>
            <person name="Silva-Moreno E."/>
            <person name="Staats M."/>
            <person name="Valdes J.H."/>
            <person name="Van Kan J.A.L."/>
        </authorList>
    </citation>
    <scope>NUCLEOTIDE SEQUENCE [LARGE SCALE GENOMIC DNA]</scope>
    <source>
        <strain evidence="3 4">MUCL2830</strain>
    </source>
</reference>
<dbReference type="SUPFAM" id="SSF53474">
    <property type="entry name" value="alpha/beta-Hydrolases"/>
    <property type="match status" value="1"/>
</dbReference>
<dbReference type="GO" id="GO:0005737">
    <property type="term" value="C:cytoplasm"/>
    <property type="evidence" value="ECO:0007669"/>
    <property type="project" value="TreeGrafter"/>
</dbReference>
<dbReference type="EMBL" id="PHWZ01000048">
    <property type="protein sequence ID" value="TEY78487.1"/>
    <property type="molecule type" value="Genomic_DNA"/>
</dbReference>
<dbReference type="GO" id="GO:0005634">
    <property type="term" value="C:nucleus"/>
    <property type="evidence" value="ECO:0007669"/>
    <property type="project" value="TreeGrafter"/>
</dbReference>
<dbReference type="GO" id="GO:0016787">
    <property type="term" value="F:hydrolase activity"/>
    <property type="evidence" value="ECO:0007669"/>
    <property type="project" value="UniProtKB-KW"/>
</dbReference>
<evidence type="ECO:0000313" key="4">
    <source>
        <dbReference type="Proteomes" id="UP000297299"/>
    </source>
</evidence>
<dbReference type="InterPro" id="IPR029058">
    <property type="entry name" value="AB_hydrolase_fold"/>
</dbReference>
<evidence type="ECO:0000313" key="3">
    <source>
        <dbReference type="EMBL" id="TEY78487.1"/>
    </source>
</evidence>
<keyword evidence="4" id="KW-1185">Reference proteome</keyword>
<dbReference type="GO" id="GO:0019748">
    <property type="term" value="P:secondary metabolic process"/>
    <property type="evidence" value="ECO:0007669"/>
    <property type="project" value="TreeGrafter"/>
</dbReference>
<keyword evidence="1" id="KW-0378">Hydrolase</keyword>